<organism evidence="1 2">
    <name type="scientific">Arctium lappa</name>
    <name type="common">Greater burdock</name>
    <name type="synonym">Lappa major</name>
    <dbReference type="NCBI Taxonomy" id="4217"/>
    <lineage>
        <taxon>Eukaryota</taxon>
        <taxon>Viridiplantae</taxon>
        <taxon>Streptophyta</taxon>
        <taxon>Embryophyta</taxon>
        <taxon>Tracheophyta</taxon>
        <taxon>Spermatophyta</taxon>
        <taxon>Magnoliopsida</taxon>
        <taxon>eudicotyledons</taxon>
        <taxon>Gunneridae</taxon>
        <taxon>Pentapetalae</taxon>
        <taxon>asterids</taxon>
        <taxon>campanulids</taxon>
        <taxon>Asterales</taxon>
        <taxon>Asteraceae</taxon>
        <taxon>Carduoideae</taxon>
        <taxon>Cardueae</taxon>
        <taxon>Arctiinae</taxon>
        <taxon>Arctium</taxon>
    </lineage>
</organism>
<evidence type="ECO:0000313" key="1">
    <source>
        <dbReference type="EMBL" id="KAI3678007.1"/>
    </source>
</evidence>
<reference evidence="2" key="1">
    <citation type="journal article" date="2022" name="Mol. Ecol. Resour.">
        <title>The genomes of chicory, endive, great burdock and yacon provide insights into Asteraceae palaeo-polyploidization history and plant inulin production.</title>
        <authorList>
            <person name="Fan W."/>
            <person name="Wang S."/>
            <person name="Wang H."/>
            <person name="Wang A."/>
            <person name="Jiang F."/>
            <person name="Liu H."/>
            <person name="Zhao H."/>
            <person name="Xu D."/>
            <person name="Zhang Y."/>
        </authorList>
    </citation>
    <scope>NUCLEOTIDE SEQUENCE [LARGE SCALE GENOMIC DNA]</scope>
    <source>
        <strain evidence="2">cv. Niubang</strain>
    </source>
</reference>
<dbReference type="Proteomes" id="UP001055879">
    <property type="component" value="Linkage Group LG14"/>
</dbReference>
<gene>
    <name evidence="1" type="ORF">L6452_37285</name>
</gene>
<comment type="caution">
    <text evidence="1">The sequence shown here is derived from an EMBL/GenBank/DDBJ whole genome shotgun (WGS) entry which is preliminary data.</text>
</comment>
<reference evidence="1 2" key="2">
    <citation type="journal article" date="2022" name="Mol. Ecol. Resour.">
        <title>The genomes of chicory, endive, great burdock and yacon provide insights into Asteraceae paleo-polyploidization history and plant inulin production.</title>
        <authorList>
            <person name="Fan W."/>
            <person name="Wang S."/>
            <person name="Wang H."/>
            <person name="Wang A."/>
            <person name="Jiang F."/>
            <person name="Liu H."/>
            <person name="Zhao H."/>
            <person name="Xu D."/>
            <person name="Zhang Y."/>
        </authorList>
    </citation>
    <scope>NUCLEOTIDE SEQUENCE [LARGE SCALE GENOMIC DNA]</scope>
    <source>
        <strain evidence="2">cv. Niubang</strain>
    </source>
</reference>
<dbReference type="EMBL" id="CM042060">
    <property type="protein sequence ID" value="KAI3678007.1"/>
    <property type="molecule type" value="Genomic_DNA"/>
</dbReference>
<evidence type="ECO:0000313" key="2">
    <source>
        <dbReference type="Proteomes" id="UP001055879"/>
    </source>
</evidence>
<keyword evidence="2" id="KW-1185">Reference proteome</keyword>
<protein>
    <submittedName>
        <fullName evidence="1">Uncharacterized protein</fullName>
    </submittedName>
</protein>
<sequence>MWHELLCVWGMDYFVQENEGLELLKTAKAKVGYMGNVVIGMDVGASKFYDNEDKTYDLNFKEECVEKAIEEKTNSLFLKVNQIGFVTESIEVVKIGETDDTFIADLSIHLPILISFTVPFLSMATHPRSCRQISKFKGIIMSYKLLSGLLILPPIIYGDVSHPKAFLIVFCSTMAQEMTKCPKKVKGIAQLRHALGLQVEHGKKTLLLHGTKLQVLQVEYFSYVSVVKAMKLNDCKEVSRNAF</sequence>
<proteinExistence type="predicted"/>
<accession>A0ACB8Y397</accession>
<name>A0ACB8Y397_ARCLA</name>